<evidence type="ECO:0000313" key="1">
    <source>
        <dbReference type="EMBL" id="MPC41563.1"/>
    </source>
</evidence>
<dbReference type="AlphaFoldDB" id="A0A5B7F8Z9"/>
<dbReference type="EMBL" id="VSRR010005107">
    <property type="protein sequence ID" value="MPC41563.1"/>
    <property type="molecule type" value="Genomic_DNA"/>
</dbReference>
<keyword evidence="2" id="KW-1185">Reference proteome</keyword>
<evidence type="ECO:0000313" key="2">
    <source>
        <dbReference type="Proteomes" id="UP000324222"/>
    </source>
</evidence>
<gene>
    <name evidence="1" type="ORF">E2C01_035162</name>
</gene>
<name>A0A5B7F8Z9_PORTR</name>
<protein>
    <submittedName>
        <fullName evidence="1">Uncharacterized protein</fullName>
    </submittedName>
</protein>
<comment type="caution">
    <text evidence="1">The sequence shown here is derived from an EMBL/GenBank/DDBJ whole genome shotgun (WGS) entry which is preliminary data.</text>
</comment>
<sequence length="80" mass="8764">MTLAYSNMRLGPVCVPNVSLSHISVSRGSPRCLPVTGIRRCVIHSCKKRKSVKCPAAPPADVTRSTYQCYDSDREARDGI</sequence>
<reference evidence="1 2" key="1">
    <citation type="submission" date="2019-05" db="EMBL/GenBank/DDBJ databases">
        <title>Another draft genome of Portunus trituberculatus and its Hox gene families provides insights of decapod evolution.</title>
        <authorList>
            <person name="Jeong J.-H."/>
            <person name="Song I."/>
            <person name="Kim S."/>
            <person name="Choi T."/>
            <person name="Kim D."/>
            <person name="Ryu S."/>
            <person name="Kim W."/>
        </authorList>
    </citation>
    <scope>NUCLEOTIDE SEQUENCE [LARGE SCALE GENOMIC DNA]</scope>
    <source>
        <tissue evidence="1">Muscle</tissue>
    </source>
</reference>
<organism evidence="1 2">
    <name type="scientific">Portunus trituberculatus</name>
    <name type="common">Swimming crab</name>
    <name type="synonym">Neptunus trituberculatus</name>
    <dbReference type="NCBI Taxonomy" id="210409"/>
    <lineage>
        <taxon>Eukaryota</taxon>
        <taxon>Metazoa</taxon>
        <taxon>Ecdysozoa</taxon>
        <taxon>Arthropoda</taxon>
        <taxon>Crustacea</taxon>
        <taxon>Multicrustacea</taxon>
        <taxon>Malacostraca</taxon>
        <taxon>Eumalacostraca</taxon>
        <taxon>Eucarida</taxon>
        <taxon>Decapoda</taxon>
        <taxon>Pleocyemata</taxon>
        <taxon>Brachyura</taxon>
        <taxon>Eubrachyura</taxon>
        <taxon>Portunoidea</taxon>
        <taxon>Portunidae</taxon>
        <taxon>Portuninae</taxon>
        <taxon>Portunus</taxon>
    </lineage>
</organism>
<proteinExistence type="predicted"/>
<accession>A0A5B7F8Z9</accession>
<dbReference type="Proteomes" id="UP000324222">
    <property type="component" value="Unassembled WGS sequence"/>
</dbReference>